<reference evidence="4" key="1">
    <citation type="journal article" date="2019" name="Int. J. Syst. Evol. Microbiol.">
        <title>The Global Catalogue of Microorganisms (GCM) 10K type strain sequencing project: providing services to taxonomists for standard genome sequencing and annotation.</title>
        <authorList>
            <consortium name="The Broad Institute Genomics Platform"/>
            <consortium name="The Broad Institute Genome Sequencing Center for Infectious Disease"/>
            <person name="Wu L."/>
            <person name="Ma J."/>
        </authorList>
    </citation>
    <scope>NUCLEOTIDE SEQUENCE [LARGE SCALE GENOMIC DNA]</scope>
    <source>
        <strain evidence="4">KCTC 52344</strain>
    </source>
</reference>
<dbReference type="SUPFAM" id="SSF52833">
    <property type="entry name" value="Thioredoxin-like"/>
    <property type="match status" value="1"/>
</dbReference>
<gene>
    <name evidence="3" type="ORF">ACFSR2_00485</name>
</gene>
<evidence type="ECO:0000256" key="2">
    <source>
        <dbReference type="PROSITE-ProRule" id="PRU01282"/>
    </source>
</evidence>
<dbReference type="PANTHER" id="PTHR30041:SF8">
    <property type="entry name" value="PROTEIN YFFB"/>
    <property type="match status" value="1"/>
</dbReference>
<dbReference type="Gene3D" id="3.40.30.10">
    <property type="entry name" value="Glutaredoxin"/>
    <property type="match status" value="1"/>
</dbReference>
<comment type="similarity">
    <text evidence="1 2">Belongs to the ArsC family.</text>
</comment>
<dbReference type="NCBIfam" id="TIGR01617">
    <property type="entry name" value="arsC_related"/>
    <property type="match status" value="1"/>
</dbReference>
<accession>A0ABW5J339</accession>
<name>A0ABW5J339_9BACT</name>
<proteinExistence type="inferred from homology"/>
<dbReference type="InterPro" id="IPR006660">
    <property type="entry name" value="Arsenate_reductase-like"/>
</dbReference>
<keyword evidence="4" id="KW-1185">Reference proteome</keyword>
<dbReference type="PROSITE" id="PS51353">
    <property type="entry name" value="ARSC"/>
    <property type="match status" value="1"/>
</dbReference>
<dbReference type="PANTHER" id="PTHR30041">
    <property type="entry name" value="ARSENATE REDUCTASE"/>
    <property type="match status" value="1"/>
</dbReference>
<evidence type="ECO:0000313" key="3">
    <source>
        <dbReference type="EMBL" id="MFD2519340.1"/>
    </source>
</evidence>
<dbReference type="Proteomes" id="UP001597510">
    <property type="component" value="Unassembled WGS sequence"/>
</dbReference>
<evidence type="ECO:0000313" key="4">
    <source>
        <dbReference type="Proteomes" id="UP001597510"/>
    </source>
</evidence>
<dbReference type="Pfam" id="PF03960">
    <property type="entry name" value="ArsC"/>
    <property type="match status" value="1"/>
</dbReference>
<dbReference type="InterPro" id="IPR006504">
    <property type="entry name" value="Tscrpt_reg_Spx/MgsR"/>
</dbReference>
<dbReference type="RefSeq" id="WP_340238102.1">
    <property type="nucleotide sequence ID" value="NZ_JBBEWC010000009.1"/>
</dbReference>
<dbReference type="InterPro" id="IPR036249">
    <property type="entry name" value="Thioredoxin-like_sf"/>
</dbReference>
<protein>
    <submittedName>
        <fullName evidence="3">Arsenate reductase</fullName>
    </submittedName>
</protein>
<dbReference type="CDD" id="cd03035">
    <property type="entry name" value="ArsC_Yffb"/>
    <property type="match status" value="1"/>
</dbReference>
<organism evidence="3 4">
    <name type="scientific">Emticicia soli</name>
    <dbReference type="NCBI Taxonomy" id="2027878"/>
    <lineage>
        <taxon>Bacteria</taxon>
        <taxon>Pseudomonadati</taxon>
        <taxon>Bacteroidota</taxon>
        <taxon>Cytophagia</taxon>
        <taxon>Cytophagales</taxon>
        <taxon>Leadbetterellaceae</taxon>
        <taxon>Emticicia</taxon>
    </lineage>
</organism>
<dbReference type="EMBL" id="JBHULC010000001">
    <property type="protein sequence ID" value="MFD2519340.1"/>
    <property type="molecule type" value="Genomic_DNA"/>
</dbReference>
<sequence length="118" mass="13424">MLTVYGIPNCDTVKKTLVWLKDNGIAYHFHDYKKEGISAEKLEEWLTQVPWEKLLNKASTTFKELSPEAKSAIVDKQSAMQLMLEKNSAIKRPVVEDGKVLAVGFKPDQYKAIFFSES</sequence>
<evidence type="ECO:0000256" key="1">
    <source>
        <dbReference type="ARBA" id="ARBA00007198"/>
    </source>
</evidence>
<comment type="caution">
    <text evidence="3">The sequence shown here is derived from an EMBL/GenBank/DDBJ whole genome shotgun (WGS) entry which is preliminary data.</text>
</comment>